<dbReference type="EMBL" id="FNUS01000004">
    <property type="protein sequence ID" value="SEG26981.1"/>
    <property type="molecule type" value="Genomic_DNA"/>
</dbReference>
<name>A0A1H5YS46_9FLAO</name>
<dbReference type="OrthoDB" id="1452573at2"/>
<reference evidence="2" key="1">
    <citation type="submission" date="2016-10" db="EMBL/GenBank/DDBJ databases">
        <authorList>
            <person name="Varghese N."/>
            <person name="Submissions S."/>
        </authorList>
    </citation>
    <scope>NUCLEOTIDE SEQUENCE [LARGE SCALE GENOMIC DNA]</scope>
    <source>
        <strain evidence="2">DSM 21580</strain>
    </source>
</reference>
<keyword evidence="2" id="KW-1185">Reference proteome</keyword>
<accession>A0A1H5YS46</accession>
<protein>
    <submittedName>
        <fullName evidence="1">Uncharacterized protein</fullName>
    </submittedName>
</protein>
<sequence>MDKILFQNKQYDVRQITLPNVGNVNISTTVLNKLLLNNDGSYVSEEAVAVDESIYYFVDVGEIYYSEEELLKLLKIEILC</sequence>
<evidence type="ECO:0000313" key="2">
    <source>
        <dbReference type="Proteomes" id="UP000236738"/>
    </source>
</evidence>
<organism evidence="1 2">
    <name type="scientific">Halpernia humi</name>
    <dbReference type="NCBI Taxonomy" id="493375"/>
    <lineage>
        <taxon>Bacteria</taxon>
        <taxon>Pseudomonadati</taxon>
        <taxon>Bacteroidota</taxon>
        <taxon>Flavobacteriia</taxon>
        <taxon>Flavobacteriales</taxon>
        <taxon>Weeksellaceae</taxon>
        <taxon>Chryseobacterium group</taxon>
        <taxon>Halpernia</taxon>
    </lineage>
</organism>
<dbReference type="Proteomes" id="UP000236738">
    <property type="component" value="Unassembled WGS sequence"/>
</dbReference>
<evidence type="ECO:0000313" key="1">
    <source>
        <dbReference type="EMBL" id="SEG26981.1"/>
    </source>
</evidence>
<gene>
    <name evidence="1" type="ORF">SAMN05421847_1842</name>
</gene>
<proteinExistence type="predicted"/>
<dbReference type="AlphaFoldDB" id="A0A1H5YS46"/>
<dbReference type="RefSeq" id="WP_103913802.1">
    <property type="nucleotide sequence ID" value="NZ_FNUS01000004.1"/>
</dbReference>